<organism evidence="13 14">
    <name type="scientific">Amazona collaria</name>
    <name type="common">yellow-billed parrot</name>
    <dbReference type="NCBI Taxonomy" id="241587"/>
    <lineage>
        <taxon>Eukaryota</taxon>
        <taxon>Metazoa</taxon>
        <taxon>Chordata</taxon>
        <taxon>Craniata</taxon>
        <taxon>Vertebrata</taxon>
        <taxon>Euteleostomi</taxon>
        <taxon>Archelosauria</taxon>
        <taxon>Archosauria</taxon>
        <taxon>Dinosauria</taxon>
        <taxon>Saurischia</taxon>
        <taxon>Theropoda</taxon>
        <taxon>Coelurosauria</taxon>
        <taxon>Aves</taxon>
        <taxon>Neognathae</taxon>
        <taxon>Neoaves</taxon>
        <taxon>Telluraves</taxon>
        <taxon>Australaves</taxon>
        <taxon>Psittaciformes</taxon>
        <taxon>Psittacidae</taxon>
        <taxon>Amazona</taxon>
    </lineage>
</organism>
<dbReference type="InterPro" id="IPR050271">
    <property type="entry name" value="UDP-glycosyltransferase"/>
</dbReference>
<dbReference type="AlphaFoldDB" id="A0A8B9IVY6"/>
<keyword evidence="7" id="KW-0256">Endoplasmic reticulum</keyword>
<dbReference type="PROSITE" id="PS00375">
    <property type="entry name" value="UDPGT"/>
    <property type="match status" value="1"/>
</dbReference>
<evidence type="ECO:0000256" key="11">
    <source>
        <dbReference type="RuleBase" id="RU003718"/>
    </source>
</evidence>
<dbReference type="InterPro" id="IPR035595">
    <property type="entry name" value="UDP_glycos_trans_CS"/>
</dbReference>
<reference evidence="13" key="2">
    <citation type="submission" date="2025-09" db="UniProtKB">
        <authorList>
            <consortium name="Ensembl"/>
        </authorList>
    </citation>
    <scope>IDENTIFICATION</scope>
</reference>
<keyword evidence="6 12" id="KW-0732">Signal</keyword>
<evidence type="ECO:0000256" key="9">
    <source>
        <dbReference type="ARBA" id="ARBA00023136"/>
    </source>
</evidence>
<comment type="catalytic activity">
    <reaction evidence="12">
        <text>glucuronate acceptor + UDP-alpha-D-glucuronate = acceptor beta-D-glucuronoside + UDP + H(+)</text>
        <dbReference type="Rhea" id="RHEA:21032"/>
        <dbReference type="ChEBI" id="CHEBI:15378"/>
        <dbReference type="ChEBI" id="CHEBI:58052"/>
        <dbReference type="ChEBI" id="CHEBI:58223"/>
        <dbReference type="ChEBI" id="CHEBI:132367"/>
        <dbReference type="ChEBI" id="CHEBI:132368"/>
        <dbReference type="EC" id="2.4.1.17"/>
    </reaction>
</comment>
<name>A0A8B9IVY6_9PSIT</name>
<accession>A0A8B9IVY6</accession>
<evidence type="ECO:0000256" key="4">
    <source>
        <dbReference type="ARBA" id="ARBA00022679"/>
    </source>
</evidence>
<comment type="similarity">
    <text evidence="2 11">Belongs to the UDP-glycosyltransferase family.</text>
</comment>
<dbReference type="Gene3D" id="3.40.50.2000">
    <property type="entry name" value="Glycogen Phosphorylase B"/>
    <property type="match status" value="2"/>
</dbReference>
<keyword evidence="3 11" id="KW-0328">Glycosyltransferase</keyword>
<sequence length="527" mass="59943">MWRYQIYMGLVLFLSFGSLAEGGKLLVMPQDGSHWLSMRVVLEKLWERGHKVVAVIPDAALLLKSSQSFTIKTYSVPYTQEFVDKFYNSIGEMSFTSPSLLDKIMLFSNLSELTNMYTTSCRHLLYDEELMKYLQDSKFDAIMMDPVLPCGPIIAEYLSLPSVYFMRGLPCNLDYRAAQCPSPSSYVPKTLTYSSDNMTFAERVKNFLTGASDHVLCNLFYLNYKNLASEFLRREVTMLQLFSQASVYLMRYDFVFEYPRPIMPNMVYVGGINCKQKQPLSEEFEAIVNASGEHGIIVFSLGSMVSEIPMKKAKVITDALGTVPQTVLWRYTGKVPPNMPKNIKLVKWLPQNDLLAHPKTRAFITHGGSHGIYEGICNAVPMVIMPLFGDQMDNAKRIESRGAGLTLNVLEMTTEDLSAAVQAVINDKKYKENIKRLSDLHLDRPIHPMDLAVHWVEFVMRHKGAPHLRPAAHDLNWIQYHSLDVIAFLIVVVLLSLFISLKCCLFCCRRCCCKKGRTRKPTKSKSH</sequence>
<dbReference type="PANTHER" id="PTHR48043">
    <property type="entry name" value="EG:EG0003.4 PROTEIN-RELATED"/>
    <property type="match status" value="1"/>
</dbReference>
<dbReference type="Ensembl" id="ENSACOT00000009765.1">
    <property type="protein sequence ID" value="ENSACOP00000009440.1"/>
    <property type="gene ID" value="ENSACOG00000006600.1"/>
</dbReference>
<evidence type="ECO:0000256" key="7">
    <source>
        <dbReference type="ARBA" id="ARBA00022824"/>
    </source>
</evidence>
<evidence type="ECO:0000256" key="3">
    <source>
        <dbReference type="ARBA" id="ARBA00022676"/>
    </source>
</evidence>
<dbReference type="EC" id="2.4.1.17" evidence="12"/>
<evidence type="ECO:0000313" key="13">
    <source>
        <dbReference type="Ensembl" id="ENSACOP00000009440.1"/>
    </source>
</evidence>
<comment type="subcellular location">
    <subcellularLocation>
        <location evidence="1">Endoplasmic reticulum membrane</location>
        <topology evidence="1">Single-pass membrane protein</topology>
    </subcellularLocation>
    <subcellularLocation>
        <location evidence="12">Membrane</location>
        <topology evidence="12">Single-pass membrane protein</topology>
    </subcellularLocation>
</comment>
<dbReference type="SUPFAM" id="SSF53756">
    <property type="entry name" value="UDP-Glycosyltransferase/glycogen phosphorylase"/>
    <property type="match status" value="1"/>
</dbReference>
<evidence type="ECO:0000256" key="8">
    <source>
        <dbReference type="ARBA" id="ARBA00022989"/>
    </source>
</evidence>
<evidence type="ECO:0000256" key="2">
    <source>
        <dbReference type="ARBA" id="ARBA00009995"/>
    </source>
</evidence>
<reference evidence="13" key="1">
    <citation type="submission" date="2025-08" db="UniProtKB">
        <authorList>
            <consortium name="Ensembl"/>
        </authorList>
    </citation>
    <scope>IDENTIFICATION</scope>
</reference>
<feature type="signal peptide" evidence="12">
    <location>
        <begin position="1"/>
        <end position="22"/>
    </location>
</feature>
<evidence type="ECO:0000256" key="5">
    <source>
        <dbReference type="ARBA" id="ARBA00022692"/>
    </source>
</evidence>
<dbReference type="FunFam" id="3.40.50.2000:FF:000066">
    <property type="entry name" value="UDP-glucuronosyltransferase 1-1"/>
    <property type="match status" value="1"/>
</dbReference>
<keyword evidence="5 12" id="KW-0812">Transmembrane</keyword>
<dbReference type="Proteomes" id="UP000694522">
    <property type="component" value="Unplaced"/>
</dbReference>
<feature type="chain" id="PRO_5034906918" description="UDP-glucuronosyltransferase" evidence="12">
    <location>
        <begin position="23"/>
        <end position="527"/>
    </location>
</feature>
<dbReference type="GO" id="GO:0015020">
    <property type="term" value="F:glucuronosyltransferase activity"/>
    <property type="evidence" value="ECO:0007669"/>
    <property type="project" value="UniProtKB-EC"/>
</dbReference>
<dbReference type="CDD" id="cd03784">
    <property type="entry name" value="GT1_Gtf-like"/>
    <property type="match status" value="1"/>
</dbReference>
<feature type="transmembrane region" description="Helical" evidence="12">
    <location>
        <begin position="485"/>
        <end position="508"/>
    </location>
</feature>
<dbReference type="FunFam" id="3.40.50.2000:FF:000001">
    <property type="entry name" value="UDP-glucuronosyltransferase"/>
    <property type="match status" value="1"/>
</dbReference>
<protein>
    <recommendedName>
        <fullName evidence="12">UDP-glucuronosyltransferase</fullName>
        <ecNumber evidence="12">2.4.1.17</ecNumber>
    </recommendedName>
</protein>
<keyword evidence="9 12" id="KW-0472">Membrane</keyword>
<dbReference type="PANTHER" id="PTHR48043:SF161">
    <property type="entry name" value="UDP GLUCURONOSYLTRANSFERASE FAMILY 1 MEMBER A1"/>
    <property type="match status" value="1"/>
</dbReference>
<dbReference type="Pfam" id="PF00201">
    <property type="entry name" value="UDPGT"/>
    <property type="match status" value="1"/>
</dbReference>
<dbReference type="InterPro" id="IPR002213">
    <property type="entry name" value="UDP_glucos_trans"/>
</dbReference>
<dbReference type="GO" id="GO:0005789">
    <property type="term" value="C:endoplasmic reticulum membrane"/>
    <property type="evidence" value="ECO:0007669"/>
    <property type="project" value="UniProtKB-SubCell"/>
</dbReference>
<evidence type="ECO:0000256" key="6">
    <source>
        <dbReference type="ARBA" id="ARBA00022729"/>
    </source>
</evidence>
<keyword evidence="4 11" id="KW-0808">Transferase</keyword>
<proteinExistence type="inferred from homology"/>
<evidence type="ECO:0000256" key="10">
    <source>
        <dbReference type="ARBA" id="ARBA00023180"/>
    </source>
</evidence>
<evidence type="ECO:0000256" key="1">
    <source>
        <dbReference type="ARBA" id="ARBA00004389"/>
    </source>
</evidence>
<keyword evidence="10" id="KW-0325">Glycoprotein</keyword>
<evidence type="ECO:0000313" key="14">
    <source>
        <dbReference type="Proteomes" id="UP000694522"/>
    </source>
</evidence>
<keyword evidence="14" id="KW-1185">Reference proteome</keyword>
<evidence type="ECO:0000256" key="12">
    <source>
        <dbReference type="RuleBase" id="RU362059"/>
    </source>
</evidence>
<keyword evidence="8 12" id="KW-1133">Transmembrane helix</keyword>